<gene>
    <name evidence="2" type="ORF">ALMOND_2B016173</name>
</gene>
<accession>A0A5E4G616</accession>
<dbReference type="EMBL" id="CABIKO010000378">
    <property type="protein sequence ID" value="VVA35251.1"/>
    <property type="molecule type" value="Genomic_DNA"/>
</dbReference>
<feature type="region of interest" description="Disordered" evidence="1">
    <location>
        <begin position="47"/>
        <end position="67"/>
    </location>
</feature>
<name>A0A5E4G616_PRUDU</name>
<proteinExistence type="predicted"/>
<dbReference type="Gramene" id="VVA35251">
    <property type="protein sequence ID" value="VVA35251"/>
    <property type="gene ID" value="Prudul26B016173"/>
</dbReference>
<dbReference type="Proteomes" id="UP000327085">
    <property type="component" value="Chromosome 4"/>
</dbReference>
<sequence length="237" mass="26709">MFEEISNDSRLLKLPNEGGIGPGGDARGNWSLVLELIDFVSAKKQPVSRRQGGRRKLQEDDTTSGEYEGRVEAVHQQGELHALAKKDDTHPSAASLSIVLECKEKKPKIMTDAECEELARGFIKQHLSGEVLCNAIKDAMKHTWEKLEEMFETIYLSNKLFLNEKLHSLKMEEGANMMEHSLDDIYKSEDKAVMLLTSMALSYKHLCMTLIGEGLIAESRERGRSSKREGKKSNRET</sequence>
<protein>
    <submittedName>
        <fullName evidence="2">PREDICTED: Retrovirus-related Pol poly from transposon TNT</fullName>
    </submittedName>
</protein>
<dbReference type="AlphaFoldDB" id="A0A5E4G616"/>
<organism evidence="2 3">
    <name type="scientific">Prunus dulcis</name>
    <name type="common">Almond</name>
    <name type="synonym">Amygdalus dulcis</name>
    <dbReference type="NCBI Taxonomy" id="3755"/>
    <lineage>
        <taxon>Eukaryota</taxon>
        <taxon>Viridiplantae</taxon>
        <taxon>Streptophyta</taxon>
        <taxon>Embryophyta</taxon>
        <taxon>Tracheophyta</taxon>
        <taxon>Spermatophyta</taxon>
        <taxon>Magnoliopsida</taxon>
        <taxon>eudicotyledons</taxon>
        <taxon>Gunneridae</taxon>
        <taxon>Pentapetalae</taxon>
        <taxon>rosids</taxon>
        <taxon>fabids</taxon>
        <taxon>Rosales</taxon>
        <taxon>Rosaceae</taxon>
        <taxon>Amygdaloideae</taxon>
        <taxon>Amygdaleae</taxon>
        <taxon>Prunus</taxon>
    </lineage>
</organism>
<evidence type="ECO:0000256" key="1">
    <source>
        <dbReference type="SAM" id="MobiDB-lite"/>
    </source>
</evidence>
<evidence type="ECO:0000313" key="2">
    <source>
        <dbReference type="EMBL" id="VVA35251.1"/>
    </source>
</evidence>
<dbReference type="InParanoid" id="A0A5E4G616"/>
<evidence type="ECO:0000313" key="3">
    <source>
        <dbReference type="Proteomes" id="UP000327085"/>
    </source>
</evidence>
<reference evidence="3" key="1">
    <citation type="journal article" date="2020" name="Plant J.">
        <title>Transposons played a major role in the diversification between the closely related almond and peach genomes: results from the almond genome sequence.</title>
        <authorList>
            <person name="Alioto T."/>
            <person name="Alexiou K.G."/>
            <person name="Bardil A."/>
            <person name="Barteri F."/>
            <person name="Castanera R."/>
            <person name="Cruz F."/>
            <person name="Dhingra A."/>
            <person name="Duval H."/>
            <person name="Fernandez I Marti A."/>
            <person name="Frias L."/>
            <person name="Galan B."/>
            <person name="Garcia J.L."/>
            <person name="Howad W."/>
            <person name="Gomez-Garrido J."/>
            <person name="Gut M."/>
            <person name="Julca I."/>
            <person name="Morata J."/>
            <person name="Puigdomenech P."/>
            <person name="Ribeca P."/>
            <person name="Rubio Cabetas M.J."/>
            <person name="Vlasova A."/>
            <person name="Wirthensohn M."/>
            <person name="Garcia-Mas J."/>
            <person name="Gabaldon T."/>
            <person name="Casacuberta J.M."/>
            <person name="Arus P."/>
        </authorList>
    </citation>
    <scope>NUCLEOTIDE SEQUENCE [LARGE SCALE GENOMIC DNA]</scope>
    <source>
        <strain evidence="3">cv. Texas</strain>
    </source>
</reference>
<feature type="region of interest" description="Disordered" evidence="1">
    <location>
        <begin position="1"/>
        <end position="22"/>
    </location>
</feature>